<feature type="region of interest" description="Disordered" evidence="6">
    <location>
        <begin position="605"/>
        <end position="626"/>
    </location>
</feature>
<keyword evidence="3" id="KW-0227">DNA damage</keyword>
<dbReference type="GO" id="GO:0006298">
    <property type="term" value="P:mismatch repair"/>
    <property type="evidence" value="ECO:0007669"/>
    <property type="project" value="TreeGrafter"/>
</dbReference>
<evidence type="ECO:0000256" key="2">
    <source>
        <dbReference type="ARBA" id="ARBA00009525"/>
    </source>
</evidence>
<gene>
    <name evidence="10" type="ORF">PMIN01_00851</name>
</gene>
<feature type="region of interest" description="Disordered" evidence="6">
    <location>
        <begin position="989"/>
        <end position="1023"/>
    </location>
</feature>
<dbReference type="Pfam" id="PF10405">
    <property type="entry name" value="BHD_3"/>
    <property type="match status" value="1"/>
</dbReference>
<comment type="similarity">
    <text evidence="2">Belongs to the XPC family.</text>
</comment>
<feature type="domain" description="Rad4 beta-hairpin" evidence="7">
    <location>
        <begin position="528"/>
        <end position="586"/>
    </location>
</feature>
<name>A0A9P6GT14_9PLEO</name>
<feature type="domain" description="Rad4 beta-hairpin" evidence="9">
    <location>
        <begin position="657"/>
        <end position="731"/>
    </location>
</feature>
<dbReference type="Gene3D" id="3.30.60.290">
    <property type="entry name" value="Rad4, beta-hairpin domain BHD2"/>
    <property type="match status" value="1"/>
</dbReference>
<keyword evidence="5" id="KW-0539">Nucleus</keyword>
<evidence type="ECO:0000313" key="11">
    <source>
        <dbReference type="Proteomes" id="UP000756921"/>
    </source>
</evidence>
<evidence type="ECO:0000259" key="7">
    <source>
        <dbReference type="SMART" id="SM01030"/>
    </source>
</evidence>
<dbReference type="InterPro" id="IPR038765">
    <property type="entry name" value="Papain-like_cys_pep_sf"/>
</dbReference>
<feature type="compositionally biased region" description="Acidic residues" evidence="6">
    <location>
        <begin position="1007"/>
        <end position="1023"/>
    </location>
</feature>
<dbReference type="Pfam" id="PF10403">
    <property type="entry name" value="BHD_1"/>
    <property type="match status" value="1"/>
</dbReference>
<feature type="compositionally biased region" description="Low complexity" evidence="6">
    <location>
        <begin position="80"/>
        <end position="96"/>
    </location>
</feature>
<dbReference type="SMART" id="SM01032">
    <property type="entry name" value="BHD_3"/>
    <property type="match status" value="1"/>
</dbReference>
<dbReference type="EMBL" id="WJXW01000001">
    <property type="protein sequence ID" value="KAF9741312.1"/>
    <property type="molecule type" value="Genomic_DNA"/>
</dbReference>
<comment type="caution">
    <text evidence="10">The sequence shown here is derived from an EMBL/GenBank/DDBJ whole genome shotgun (WGS) entry which is preliminary data.</text>
</comment>
<dbReference type="SUPFAM" id="SSF54001">
    <property type="entry name" value="Cysteine proteinases"/>
    <property type="match status" value="1"/>
</dbReference>
<dbReference type="Pfam" id="PF10404">
    <property type="entry name" value="BHD_2"/>
    <property type="match status" value="1"/>
</dbReference>
<accession>A0A9P6GT14</accession>
<evidence type="ECO:0000256" key="5">
    <source>
        <dbReference type="ARBA" id="ARBA00023242"/>
    </source>
</evidence>
<evidence type="ECO:0000256" key="3">
    <source>
        <dbReference type="ARBA" id="ARBA00022763"/>
    </source>
</evidence>
<reference evidence="10" key="1">
    <citation type="journal article" date="2020" name="Mol. Plant Microbe Interact.">
        <title>Genome Sequence of the Biocontrol Agent Coniothyrium minitans strain Conio (IMI 134523).</title>
        <authorList>
            <person name="Patel D."/>
            <person name="Shittu T.A."/>
            <person name="Baroncelli R."/>
            <person name="Muthumeenakshi S."/>
            <person name="Osborne T.H."/>
            <person name="Janganan T.K."/>
            <person name="Sreenivasaprasad S."/>
        </authorList>
    </citation>
    <scope>NUCLEOTIDE SEQUENCE</scope>
    <source>
        <strain evidence="10">Conio</strain>
    </source>
</reference>
<feature type="region of interest" description="Disordered" evidence="6">
    <location>
        <begin position="47"/>
        <end position="153"/>
    </location>
</feature>
<feature type="region of interest" description="Disordered" evidence="6">
    <location>
        <begin position="817"/>
        <end position="853"/>
    </location>
</feature>
<proteinExistence type="inferred from homology"/>
<dbReference type="Proteomes" id="UP000756921">
    <property type="component" value="Unassembled WGS sequence"/>
</dbReference>
<dbReference type="InterPro" id="IPR018326">
    <property type="entry name" value="Rad4_beta-hairpin_dom1"/>
</dbReference>
<dbReference type="GO" id="GO:0003697">
    <property type="term" value="F:single-stranded DNA binding"/>
    <property type="evidence" value="ECO:0007669"/>
    <property type="project" value="TreeGrafter"/>
</dbReference>
<dbReference type="InterPro" id="IPR042488">
    <property type="entry name" value="Rad4_BHD3_sf"/>
</dbReference>
<protein>
    <submittedName>
        <fullName evidence="10">DNA repair protein rhp41</fullName>
    </submittedName>
</protein>
<feature type="domain" description="Rad4 beta-hairpin" evidence="8">
    <location>
        <begin position="588"/>
        <end position="650"/>
    </location>
</feature>
<dbReference type="GO" id="GO:0003684">
    <property type="term" value="F:damaged DNA binding"/>
    <property type="evidence" value="ECO:0007669"/>
    <property type="project" value="InterPro"/>
</dbReference>
<feature type="compositionally biased region" description="Basic and acidic residues" evidence="6">
    <location>
        <begin position="386"/>
        <end position="397"/>
    </location>
</feature>
<dbReference type="Gene3D" id="3.30.70.2460">
    <property type="entry name" value="Rad4, beta-hairpin domain BHD3"/>
    <property type="match status" value="1"/>
</dbReference>
<dbReference type="GO" id="GO:0006289">
    <property type="term" value="P:nucleotide-excision repair"/>
    <property type="evidence" value="ECO:0007669"/>
    <property type="project" value="InterPro"/>
</dbReference>
<dbReference type="Gene3D" id="3.90.260.10">
    <property type="entry name" value="Transglutaminase-like"/>
    <property type="match status" value="1"/>
</dbReference>
<evidence type="ECO:0000313" key="10">
    <source>
        <dbReference type="EMBL" id="KAF9741312.1"/>
    </source>
</evidence>
<dbReference type="InterPro" id="IPR018327">
    <property type="entry name" value="BHD_2"/>
</dbReference>
<evidence type="ECO:0000259" key="8">
    <source>
        <dbReference type="SMART" id="SM01031"/>
    </source>
</evidence>
<feature type="region of interest" description="Disordered" evidence="6">
    <location>
        <begin position="363"/>
        <end position="405"/>
    </location>
</feature>
<dbReference type="GO" id="GO:0000111">
    <property type="term" value="C:nucleotide-excision repair factor 2 complex"/>
    <property type="evidence" value="ECO:0007669"/>
    <property type="project" value="TreeGrafter"/>
</dbReference>
<dbReference type="Gene3D" id="2.20.20.110">
    <property type="entry name" value="Rad4, beta-hairpin domain BHD1"/>
    <property type="match status" value="1"/>
</dbReference>
<organism evidence="10 11">
    <name type="scientific">Paraphaeosphaeria minitans</name>
    <dbReference type="NCBI Taxonomy" id="565426"/>
    <lineage>
        <taxon>Eukaryota</taxon>
        <taxon>Fungi</taxon>
        <taxon>Dikarya</taxon>
        <taxon>Ascomycota</taxon>
        <taxon>Pezizomycotina</taxon>
        <taxon>Dothideomycetes</taxon>
        <taxon>Pleosporomycetidae</taxon>
        <taxon>Pleosporales</taxon>
        <taxon>Massarineae</taxon>
        <taxon>Didymosphaeriaceae</taxon>
        <taxon>Paraphaeosphaeria</taxon>
    </lineage>
</organism>
<evidence type="ECO:0000256" key="4">
    <source>
        <dbReference type="ARBA" id="ARBA00023204"/>
    </source>
</evidence>
<dbReference type="GO" id="GO:0005737">
    <property type="term" value="C:cytoplasm"/>
    <property type="evidence" value="ECO:0007669"/>
    <property type="project" value="TreeGrafter"/>
</dbReference>
<keyword evidence="11" id="KW-1185">Reference proteome</keyword>
<dbReference type="InterPro" id="IPR036985">
    <property type="entry name" value="Transglutaminase-like_sf"/>
</dbReference>
<dbReference type="InterPro" id="IPR018325">
    <property type="entry name" value="Rad4/PNGase_transGLS-fold"/>
</dbReference>
<feature type="compositionally biased region" description="Acidic residues" evidence="6">
    <location>
        <begin position="128"/>
        <end position="143"/>
    </location>
</feature>
<feature type="compositionally biased region" description="Polar residues" evidence="6">
    <location>
        <begin position="905"/>
        <end position="914"/>
    </location>
</feature>
<dbReference type="OrthoDB" id="300780at2759"/>
<dbReference type="PANTHER" id="PTHR12135:SF0">
    <property type="entry name" value="DNA REPAIR PROTEIN COMPLEMENTING XP-C CELLS"/>
    <property type="match status" value="1"/>
</dbReference>
<dbReference type="InterPro" id="IPR004583">
    <property type="entry name" value="DNA_repair_Rad4"/>
</dbReference>
<evidence type="ECO:0000259" key="9">
    <source>
        <dbReference type="SMART" id="SM01032"/>
    </source>
</evidence>
<feature type="region of interest" description="Disordered" evidence="6">
    <location>
        <begin position="1"/>
        <end position="31"/>
    </location>
</feature>
<evidence type="ECO:0000256" key="6">
    <source>
        <dbReference type="SAM" id="MobiDB-lite"/>
    </source>
</evidence>
<sequence length="1023" mass="114157">MARGRRGLHKVSPASTPRRSNRRTGALQHAGDVPAVFQELLSEAAMEEARPLKKRKTRHDVGTPTRGPGAAPPQTKPFEPSVKASSQAQSQKLSPQHPAPPVRSPSPSARDQRNYARSPPSTRQTIVDSDESDDGDMEWEDAMADGGDSHAYDEPVINDISITIGDQDDLESKPKRQVRRRAITAVDKKRRLDIHKWHIMCLLYHVHRRNAWCNDRIVQATVRNVLSAKILANLVPDPNMSHFQASKQFLAGIGDLKMLWSKRFSATAKGICKPRWADTDTEIRPSSDFDDFDDPMDLDDFRAAASKLEGSQDVGAQLFCALIRGVGLEARLVCSLQCLPFASAAQPSTPPKPDTTKATIILDPFNTQSPSPPRLNASASSRKPRSRLERALGERHPALSAGVAPKQRKKYHTEYPVYWVEVFNSIHQKWIPVDPLSTFTINQPEKLEPPLNSAHNTLTYAIAFDDDYTAKDVTRRYTKAYNAKTRKFRVESTQRGASWWKQVMGFWKRKQELDRDQVEDAALMRKEAAEGIPKAVQDFKDHPVYVLERHLRHNEVIYPLNQVGKVNVGSSFKPNMEPIYRRKDVHLVRSADKWYRLGRDVQDGEQPLKHAKPKKGGRLSIGPDKTIEDQEDDIGAGLYAEYQTSIYIPPPVVRGRVPRNAYGNLDLYVPSMCPPGGRHIRHKLASRAARIVGVNYAEAITGFKFQGRHGTAVVQGVVVAQEYAEAVEAIIDGLEYSVELVEEQNRTAEAMRLWRRFFLGLRIVQRIQGQNYDGEISQVDVQDEVEQEDQRMNADAFAGGFFPDEGESTAPLVRSYEPPAQDEDYTGGFDGGFDRDIDEDESRGLDPDGIGSHLQGLEQEELQNFGSAILSQQQLLPRRQSSFLVLEDDDDYGGGFLRHSPPPKASNSAQSPNGEGSLVQRDDPVDLGGGFLPDVHLGRPEVDMPPQKVVPRTVEAYVHTEPDKPEKPVLEADGVQSVFYETDTVTKLAEGSLPTSSPSDVGSLPLEDPDDEDAEPDWLMDDT</sequence>
<dbReference type="Pfam" id="PF03835">
    <property type="entry name" value="Rad4"/>
    <property type="match status" value="1"/>
</dbReference>
<dbReference type="GO" id="GO:0071942">
    <property type="term" value="C:XPC complex"/>
    <property type="evidence" value="ECO:0007669"/>
    <property type="project" value="TreeGrafter"/>
</dbReference>
<dbReference type="InterPro" id="IPR018328">
    <property type="entry name" value="Rad4_beta-hairpin_dom3"/>
</dbReference>
<feature type="region of interest" description="Disordered" evidence="6">
    <location>
        <begin position="894"/>
        <end position="948"/>
    </location>
</feature>
<dbReference type="AlphaFoldDB" id="A0A9P6GT14"/>
<dbReference type="SMART" id="SM01030">
    <property type="entry name" value="BHD_1"/>
    <property type="match status" value="1"/>
</dbReference>
<dbReference type="PANTHER" id="PTHR12135">
    <property type="entry name" value="DNA REPAIR PROTEIN XP-C / RAD4"/>
    <property type="match status" value="1"/>
</dbReference>
<evidence type="ECO:0000256" key="1">
    <source>
        <dbReference type="ARBA" id="ARBA00004123"/>
    </source>
</evidence>
<dbReference type="SMART" id="SM01031">
    <property type="entry name" value="BHD_2"/>
    <property type="match status" value="1"/>
</dbReference>
<comment type="subcellular location">
    <subcellularLocation>
        <location evidence="1">Nucleus</location>
    </subcellularLocation>
</comment>
<keyword evidence="4" id="KW-0234">DNA repair</keyword>